<sequence length="503" mass="55623">MMPPPTKLLLIICVIALCGIAVRGFQPPSLSSLSPTHSVKQSRTPCTFPLFSSSNNNDAAPLTSNLSRRQLLELTTAFAGISLSFLGTREVTPQDYGLWGILPVATYKRKKTVMETIVPGKIWTFDQRLGILNVQVPLRMTVIKLEGGGLFVYDPVAATPELVGFVRALEKEHGEVKHIVLGSVAVEHKAYCGVFAQKFAKAQVWVTPGQYSFPSNLPIPWVGFPAARTKLIPRSKQDAPADWSEFEFRTLGPLISKDGAFSETVFFHKPTETLLVTDTVLEVTDDVPKIFDDDPRPLLFHARDTVTDVVEDTRETRERGWRRIVLFGLFFTPGAIVIKDANVALAERRPDIDPDFAGVYPWDWVGDDKTSFNALKGGLLVAPILQQLILNREPIEVLDFADEVAKWPFKRIIPAHLKNNLNYSGKDYRAAFSFLEAKGVPRGLPKPLDIDMKSLRDAEVNLLESGAVAKCPPLPGGDFSREEILNLTVYGCRGGICSPRSSP</sequence>
<keyword evidence="3" id="KW-1185">Reference proteome</keyword>
<evidence type="ECO:0000256" key="1">
    <source>
        <dbReference type="SAM" id="SignalP"/>
    </source>
</evidence>
<comment type="caution">
    <text evidence="2">The sequence shown here is derived from an EMBL/GenBank/DDBJ whole genome shotgun (WGS) entry which is preliminary data.</text>
</comment>
<name>A0ABD3QNC8_9STRA</name>
<feature type="signal peptide" evidence="1">
    <location>
        <begin position="1"/>
        <end position="24"/>
    </location>
</feature>
<evidence type="ECO:0000313" key="2">
    <source>
        <dbReference type="EMBL" id="KAL3801954.1"/>
    </source>
</evidence>
<feature type="chain" id="PRO_5044828532" description="Metallo-beta-lactamase domain-containing protein" evidence="1">
    <location>
        <begin position="25"/>
        <end position="503"/>
    </location>
</feature>
<reference evidence="2 3" key="1">
    <citation type="journal article" date="2020" name="G3 (Bethesda)">
        <title>Improved Reference Genome for Cyclotella cryptica CCMP332, a Model for Cell Wall Morphogenesis, Salinity Adaptation, and Lipid Production in Diatoms (Bacillariophyta).</title>
        <authorList>
            <person name="Roberts W.R."/>
            <person name="Downey K.M."/>
            <person name="Ruck E.C."/>
            <person name="Traller J.C."/>
            <person name="Alverson A.J."/>
        </authorList>
    </citation>
    <scope>NUCLEOTIDE SEQUENCE [LARGE SCALE GENOMIC DNA]</scope>
    <source>
        <strain evidence="2 3">CCMP332</strain>
    </source>
</reference>
<proteinExistence type="predicted"/>
<dbReference type="AlphaFoldDB" id="A0ABD3QNC8"/>
<dbReference type="Proteomes" id="UP001516023">
    <property type="component" value="Unassembled WGS sequence"/>
</dbReference>
<dbReference type="InterPro" id="IPR025638">
    <property type="entry name" value="DUF4336"/>
</dbReference>
<protein>
    <recommendedName>
        <fullName evidence="4">Metallo-beta-lactamase domain-containing protein</fullName>
    </recommendedName>
</protein>
<dbReference type="PANTHER" id="PTHR33835:SF2">
    <property type="entry name" value="LYSINE-TRNA LIGASE"/>
    <property type="match status" value="1"/>
</dbReference>
<dbReference type="EMBL" id="JABMIG020000023">
    <property type="protein sequence ID" value="KAL3801954.1"/>
    <property type="molecule type" value="Genomic_DNA"/>
</dbReference>
<keyword evidence="1" id="KW-0732">Signal</keyword>
<evidence type="ECO:0008006" key="4">
    <source>
        <dbReference type="Google" id="ProtNLM"/>
    </source>
</evidence>
<dbReference type="PANTHER" id="PTHR33835">
    <property type="entry name" value="YALI0C07656P"/>
    <property type="match status" value="1"/>
</dbReference>
<gene>
    <name evidence="2" type="ORF">HJC23_010298</name>
</gene>
<dbReference type="Pfam" id="PF14234">
    <property type="entry name" value="DUF4336"/>
    <property type="match status" value="1"/>
</dbReference>
<organism evidence="2 3">
    <name type="scientific">Cyclotella cryptica</name>
    <dbReference type="NCBI Taxonomy" id="29204"/>
    <lineage>
        <taxon>Eukaryota</taxon>
        <taxon>Sar</taxon>
        <taxon>Stramenopiles</taxon>
        <taxon>Ochrophyta</taxon>
        <taxon>Bacillariophyta</taxon>
        <taxon>Coscinodiscophyceae</taxon>
        <taxon>Thalassiosirophycidae</taxon>
        <taxon>Stephanodiscales</taxon>
        <taxon>Stephanodiscaceae</taxon>
        <taxon>Cyclotella</taxon>
    </lineage>
</organism>
<accession>A0ABD3QNC8</accession>
<evidence type="ECO:0000313" key="3">
    <source>
        <dbReference type="Proteomes" id="UP001516023"/>
    </source>
</evidence>